<sequence length="470" mass="51631">MKCLWRLHDFYHAIQGTTSKEVPTGYITGISIDSRSIEPGEAFFAIKGHRYDGHDYVMDAIHKKASLVVINSEKVSSIKSLESLEIPILLVENVLSALKKLAIAARLRSKARIIAITGSVGKTTTKEMLKQTLSSIGKTHVCRDSYNNHIGVPLTLACLSDDAEFGIFELGMSHSGEIRLLTELVRPHIAVITTVAPAHIGNFSGMEEIASAKAEIIEGLEKTGSILLNHDNAYFGFIKERCHARGIHKIFSFGQSIDADFQMLTFNQSLEQSCMTLNIKGQSLSMTNHALGKHMAYNILATLGVASLLNANVDEAISALSAFHSLKGRGKRYRLALNTGFFTLIDESYNANPASMAAAISVLAQIAPYGKGRRIAVLGDMGDLGEMSESFHADLAIILSSHHISHVWLMGKHMMALKKALPKTIHAQHYERIEDLLSYIQGSLREGDVMLIKSSHMCGFDRIVQFLLEK</sequence>
<evidence type="ECO:0000256" key="5">
    <source>
        <dbReference type="ARBA" id="ARBA00022840"/>
    </source>
</evidence>
<dbReference type="AlphaFoldDB" id="A0A937ACK9"/>
<dbReference type="GO" id="GO:0047480">
    <property type="term" value="F:UDP-N-acetylmuramoyl-tripeptide-D-alanyl-D-alanine ligase activity"/>
    <property type="evidence" value="ECO:0007669"/>
    <property type="project" value="UniProtKB-UniRule"/>
</dbReference>
<keyword evidence="9 10" id="KW-0961">Cell wall biogenesis/degradation</keyword>
<evidence type="ECO:0000256" key="11">
    <source>
        <dbReference type="RuleBase" id="RU004136"/>
    </source>
</evidence>
<dbReference type="InterPro" id="IPR004101">
    <property type="entry name" value="Mur_ligase_C"/>
</dbReference>
<dbReference type="EC" id="6.3.2.10" evidence="10 11"/>
<comment type="caution">
    <text evidence="15">The sequence shown here is derived from an EMBL/GenBank/DDBJ whole genome shotgun (WGS) entry which is preliminary data.</text>
</comment>
<dbReference type="Gene3D" id="3.40.1190.10">
    <property type="entry name" value="Mur-like, catalytic domain"/>
    <property type="match status" value="1"/>
</dbReference>
<comment type="subcellular location">
    <subcellularLocation>
        <location evidence="10 11">Cytoplasm</location>
    </subcellularLocation>
</comment>
<evidence type="ECO:0000256" key="4">
    <source>
        <dbReference type="ARBA" id="ARBA00022741"/>
    </source>
</evidence>
<dbReference type="SUPFAM" id="SSF53623">
    <property type="entry name" value="MurD-like peptide ligases, catalytic domain"/>
    <property type="match status" value="1"/>
</dbReference>
<dbReference type="GO" id="GO:0005524">
    <property type="term" value="F:ATP binding"/>
    <property type="evidence" value="ECO:0007669"/>
    <property type="project" value="UniProtKB-UniRule"/>
</dbReference>
<keyword evidence="5 10" id="KW-0067">ATP-binding</keyword>
<dbReference type="InterPro" id="IPR035911">
    <property type="entry name" value="MurE/MurF_N"/>
</dbReference>
<gene>
    <name evidence="10 15" type="primary">murF</name>
    <name evidence="15" type="ORF">EU981_02975</name>
</gene>
<dbReference type="GO" id="GO:0005737">
    <property type="term" value="C:cytoplasm"/>
    <property type="evidence" value="ECO:0007669"/>
    <property type="project" value="UniProtKB-SubCell"/>
</dbReference>
<dbReference type="Gene3D" id="3.90.190.20">
    <property type="entry name" value="Mur ligase, C-terminal domain"/>
    <property type="match status" value="1"/>
</dbReference>
<dbReference type="InterPro" id="IPR036565">
    <property type="entry name" value="Mur-like_cat_sf"/>
</dbReference>
<dbReference type="PANTHER" id="PTHR43024:SF1">
    <property type="entry name" value="UDP-N-ACETYLMURAMOYL-TRIPEPTIDE--D-ALANYL-D-ALANINE LIGASE"/>
    <property type="match status" value="1"/>
</dbReference>
<comment type="function">
    <text evidence="10 11">Involved in cell wall formation. Catalyzes the final step in the synthesis of UDP-N-acetylmuramoyl-pentapeptide, the precursor of murein.</text>
</comment>
<evidence type="ECO:0000256" key="6">
    <source>
        <dbReference type="ARBA" id="ARBA00022960"/>
    </source>
</evidence>
<dbReference type="GO" id="GO:0009252">
    <property type="term" value="P:peptidoglycan biosynthetic process"/>
    <property type="evidence" value="ECO:0007669"/>
    <property type="project" value="UniProtKB-UniRule"/>
</dbReference>
<evidence type="ECO:0000259" key="14">
    <source>
        <dbReference type="Pfam" id="PF08245"/>
    </source>
</evidence>
<proteinExistence type="inferred from homology"/>
<evidence type="ECO:0000256" key="8">
    <source>
        <dbReference type="ARBA" id="ARBA00023306"/>
    </source>
</evidence>
<dbReference type="InterPro" id="IPR036615">
    <property type="entry name" value="Mur_ligase_C_dom_sf"/>
</dbReference>
<dbReference type="InterPro" id="IPR000713">
    <property type="entry name" value="Mur_ligase_N"/>
</dbReference>
<keyword evidence="1 10" id="KW-0963">Cytoplasm</keyword>
<evidence type="ECO:0000256" key="7">
    <source>
        <dbReference type="ARBA" id="ARBA00022984"/>
    </source>
</evidence>
<dbReference type="NCBIfam" id="TIGR01143">
    <property type="entry name" value="murF"/>
    <property type="match status" value="1"/>
</dbReference>
<keyword evidence="4 10" id="KW-0547">Nucleotide-binding</keyword>
<evidence type="ECO:0000256" key="2">
    <source>
        <dbReference type="ARBA" id="ARBA00022598"/>
    </source>
</evidence>
<dbReference type="HAMAP" id="MF_02019">
    <property type="entry name" value="MurF"/>
    <property type="match status" value="1"/>
</dbReference>
<feature type="domain" description="Mur ligase N-terminal catalytic" evidence="12">
    <location>
        <begin position="27"/>
        <end position="103"/>
    </location>
</feature>
<dbReference type="EMBL" id="SEOL01000004">
    <property type="protein sequence ID" value="MBL0849033.1"/>
    <property type="molecule type" value="Genomic_DNA"/>
</dbReference>
<feature type="domain" description="Mur ligase C-terminal" evidence="13">
    <location>
        <begin position="342"/>
        <end position="455"/>
    </location>
</feature>
<dbReference type="Gene3D" id="3.40.1390.10">
    <property type="entry name" value="MurE/MurF, N-terminal domain"/>
    <property type="match status" value="1"/>
</dbReference>
<dbReference type="InterPro" id="IPR005863">
    <property type="entry name" value="UDP-N-AcMur_synth"/>
</dbReference>
<keyword evidence="7 10" id="KW-0573">Peptidoglycan synthesis</keyword>
<organism evidence="15 16">
    <name type="scientific">Candidatus Liberibacter ctenarytainae</name>
    <dbReference type="NCBI Taxonomy" id="2020335"/>
    <lineage>
        <taxon>Bacteria</taxon>
        <taxon>Pseudomonadati</taxon>
        <taxon>Pseudomonadota</taxon>
        <taxon>Alphaproteobacteria</taxon>
        <taxon>Hyphomicrobiales</taxon>
        <taxon>Rhizobiaceae</taxon>
        <taxon>Liberibacter</taxon>
    </lineage>
</organism>
<comment type="pathway">
    <text evidence="10 11">Cell wall biogenesis; peptidoglycan biosynthesis.</text>
</comment>
<evidence type="ECO:0000259" key="13">
    <source>
        <dbReference type="Pfam" id="PF02875"/>
    </source>
</evidence>
<dbReference type="Pfam" id="PF02875">
    <property type="entry name" value="Mur_ligase_C"/>
    <property type="match status" value="1"/>
</dbReference>
<comment type="similarity">
    <text evidence="10">Belongs to the MurCDEF family. MurF subfamily.</text>
</comment>
<evidence type="ECO:0000256" key="1">
    <source>
        <dbReference type="ARBA" id="ARBA00022490"/>
    </source>
</evidence>
<dbReference type="Proteomes" id="UP000736856">
    <property type="component" value="Unassembled WGS sequence"/>
</dbReference>
<evidence type="ECO:0000313" key="16">
    <source>
        <dbReference type="Proteomes" id="UP000736856"/>
    </source>
</evidence>
<dbReference type="SUPFAM" id="SSF63418">
    <property type="entry name" value="MurE/MurF N-terminal domain"/>
    <property type="match status" value="1"/>
</dbReference>
<dbReference type="GO" id="GO:0008360">
    <property type="term" value="P:regulation of cell shape"/>
    <property type="evidence" value="ECO:0007669"/>
    <property type="project" value="UniProtKB-KW"/>
</dbReference>
<feature type="binding site" evidence="10">
    <location>
        <begin position="118"/>
        <end position="124"/>
    </location>
    <ligand>
        <name>ATP</name>
        <dbReference type="ChEBI" id="CHEBI:30616"/>
    </ligand>
</feature>
<dbReference type="InterPro" id="IPR013221">
    <property type="entry name" value="Mur_ligase_cen"/>
</dbReference>
<accession>A0A937ACK9</accession>
<evidence type="ECO:0000256" key="9">
    <source>
        <dbReference type="ARBA" id="ARBA00023316"/>
    </source>
</evidence>
<name>A0A937ACK9_9HYPH</name>
<dbReference type="InterPro" id="IPR051046">
    <property type="entry name" value="MurCDEF_CellWall_CoF430Synth"/>
</dbReference>
<dbReference type="GO" id="GO:0051301">
    <property type="term" value="P:cell division"/>
    <property type="evidence" value="ECO:0007669"/>
    <property type="project" value="UniProtKB-KW"/>
</dbReference>
<keyword evidence="3 10" id="KW-0132">Cell division</keyword>
<dbReference type="PANTHER" id="PTHR43024">
    <property type="entry name" value="UDP-N-ACETYLMURAMOYL-TRIPEPTIDE--D-ALANYL-D-ALANINE LIGASE"/>
    <property type="match status" value="1"/>
</dbReference>
<reference evidence="15" key="1">
    <citation type="submission" date="2019-02" db="EMBL/GenBank/DDBJ databases">
        <title>A novel Candidatus Liberibacter species associated with the New Zealand native fuchsia psyllid, Ctenarytaina fuchsiae.</title>
        <authorList>
            <person name="Thompson S.M."/>
            <person name="Jorgensen N."/>
            <person name="David C."/>
            <person name="Bulman S.R."/>
            <person name="Smith G.R."/>
        </authorList>
    </citation>
    <scope>NUCLEOTIDE SEQUENCE</scope>
    <source>
        <strain evidence="15">Oxford</strain>
    </source>
</reference>
<keyword evidence="8 10" id="KW-0131">Cell cycle</keyword>
<feature type="domain" description="Mur ligase central" evidence="14">
    <location>
        <begin position="116"/>
        <end position="306"/>
    </location>
</feature>
<dbReference type="Pfam" id="PF01225">
    <property type="entry name" value="Mur_ligase"/>
    <property type="match status" value="1"/>
</dbReference>
<evidence type="ECO:0000313" key="15">
    <source>
        <dbReference type="EMBL" id="MBL0849033.1"/>
    </source>
</evidence>
<dbReference type="GO" id="GO:0071555">
    <property type="term" value="P:cell wall organization"/>
    <property type="evidence" value="ECO:0007669"/>
    <property type="project" value="UniProtKB-KW"/>
</dbReference>
<evidence type="ECO:0000256" key="3">
    <source>
        <dbReference type="ARBA" id="ARBA00022618"/>
    </source>
</evidence>
<keyword evidence="6 10" id="KW-0133">Cell shape</keyword>
<dbReference type="SUPFAM" id="SSF53244">
    <property type="entry name" value="MurD-like peptide ligases, peptide-binding domain"/>
    <property type="match status" value="1"/>
</dbReference>
<evidence type="ECO:0000259" key="12">
    <source>
        <dbReference type="Pfam" id="PF01225"/>
    </source>
</evidence>
<dbReference type="Pfam" id="PF08245">
    <property type="entry name" value="Mur_ligase_M"/>
    <property type="match status" value="1"/>
</dbReference>
<keyword evidence="2 10" id="KW-0436">Ligase</keyword>
<evidence type="ECO:0000256" key="10">
    <source>
        <dbReference type="HAMAP-Rule" id="MF_02019"/>
    </source>
</evidence>
<protein>
    <recommendedName>
        <fullName evidence="10 11">UDP-N-acetylmuramoyl-tripeptide--D-alanyl-D-alanine ligase</fullName>
        <ecNumber evidence="10 11">6.3.2.10</ecNumber>
    </recommendedName>
    <alternativeName>
        <fullName evidence="10">D-alanyl-D-alanine-adding enzyme</fullName>
    </alternativeName>
</protein>
<comment type="catalytic activity">
    <reaction evidence="10 11">
        <text>D-alanyl-D-alanine + UDP-N-acetyl-alpha-D-muramoyl-L-alanyl-gamma-D-glutamyl-meso-2,6-diaminopimelate + ATP = UDP-N-acetyl-alpha-D-muramoyl-L-alanyl-gamma-D-glutamyl-meso-2,6-diaminopimeloyl-D-alanyl-D-alanine + ADP + phosphate + H(+)</text>
        <dbReference type="Rhea" id="RHEA:28374"/>
        <dbReference type="ChEBI" id="CHEBI:15378"/>
        <dbReference type="ChEBI" id="CHEBI:30616"/>
        <dbReference type="ChEBI" id="CHEBI:43474"/>
        <dbReference type="ChEBI" id="CHEBI:57822"/>
        <dbReference type="ChEBI" id="CHEBI:61386"/>
        <dbReference type="ChEBI" id="CHEBI:83905"/>
        <dbReference type="ChEBI" id="CHEBI:456216"/>
        <dbReference type="EC" id="6.3.2.10"/>
    </reaction>
</comment>